<feature type="compositionally biased region" description="Polar residues" evidence="5">
    <location>
        <begin position="161"/>
        <end position="172"/>
    </location>
</feature>
<evidence type="ECO:0000256" key="2">
    <source>
        <dbReference type="ARBA" id="ARBA00011984"/>
    </source>
</evidence>
<evidence type="ECO:0000256" key="4">
    <source>
        <dbReference type="ARBA" id="ARBA00048098"/>
    </source>
</evidence>
<comment type="catalytic activity">
    <reaction evidence="4">
        <text>GTP + H2O = GDP + phosphate + H(+)</text>
        <dbReference type="Rhea" id="RHEA:19669"/>
        <dbReference type="ChEBI" id="CHEBI:15377"/>
        <dbReference type="ChEBI" id="CHEBI:15378"/>
        <dbReference type="ChEBI" id="CHEBI:37565"/>
        <dbReference type="ChEBI" id="CHEBI:43474"/>
        <dbReference type="ChEBI" id="CHEBI:58189"/>
        <dbReference type="EC" id="3.6.5.2"/>
    </reaction>
</comment>
<organism evidence="6 7">
    <name type="scientific">Aspergillus calidoustus</name>
    <dbReference type="NCBI Taxonomy" id="454130"/>
    <lineage>
        <taxon>Eukaryota</taxon>
        <taxon>Fungi</taxon>
        <taxon>Dikarya</taxon>
        <taxon>Ascomycota</taxon>
        <taxon>Pezizomycotina</taxon>
        <taxon>Eurotiomycetes</taxon>
        <taxon>Eurotiomycetidae</taxon>
        <taxon>Eurotiales</taxon>
        <taxon>Aspergillaceae</taxon>
        <taxon>Aspergillus</taxon>
        <taxon>Aspergillus subgen. Nidulantes</taxon>
    </lineage>
</organism>
<dbReference type="EMBL" id="CDMC01000002">
    <property type="protein sequence ID" value="CEN59431.1"/>
    <property type="molecule type" value="Genomic_DNA"/>
</dbReference>
<dbReference type="Proteomes" id="UP000054771">
    <property type="component" value="Unassembled WGS sequence"/>
</dbReference>
<dbReference type="SUPFAM" id="SSF52540">
    <property type="entry name" value="P-loop containing nucleoside triphosphate hydrolases"/>
    <property type="match status" value="1"/>
</dbReference>
<comment type="similarity">
    <text evidence="1">Belongs to the small GTPase superfamily. Ras family.</text>
</comment>
<proteinExistence type="inferred from homology"/>
<dbReference type="EC" id="3.6.5.2" evidence="2"/>
<keyword evidence="3" id="KW-0378">Hydrolase</keyword>
<dbReference type="STRING" id="454130.A0A0U5GQX9"/>
<gene>
    <name evidence="6" type="ORF">ASPCAL01881</name>
</gene>
<evidence type="ECO:0000256" key="5">
    <source>
        <dbReference type="SAM" id="MobiDB-lite"/>
    </source>
</evidence>
<evidence type="ECO:0000256" key="3">
    <source>
        <dbReference type="ARBA" id="ARBA00022801"/>
    </source>
</evidence>
<keyword evidence="7" id="KW-1185">Reference proteome</keyword>
<dbReference type="InterPro" id="IPR001806">
    <property type="entry name" value="Small_GTPase"/>
</dbReference>
<accession>A0A0U5GQX9</accession>
<dbReference type="PANTHER" id="PTHR45704">
    <property type="entry name" value="RAS-LIKE FAMILY MEMBER 11"/>
    <property type="match status" value="1"/>
</dbReference>
<evidence type="ECO:0000256" key="1">
    <source>
        <dbReference type="ARBA" id="ARBA00008344"/>
    </source>
</evidence>
<name>A0A0U5GQX9_ASPCI</name>
<dbReference type="Gene3D" id="3.40.50.300">
    <property type="entry name" value="P-loop containing nucleotide triphosphate hydrolases"/>
    <property type="match status" value="2"/>
</dbReference>
<evidence type="ECO:0000313" key="6">
    <source>
        <dbReference type="EMBL" id="CEN59431.1"/>
    </source>
</evidence>
<sequence>MPSQVTQVSIIVLSDSCCSRGSFVIQYCQNTWADLRGYGPCAWDTCRKQAVIDKRAHMLVFEDEVPFFIDDETYFNSRNVNPPDGYILLYDATSRESFEFIERAVGVIVEGIRKGPPIAEERNLGGKGGIAKDGKTKTRVKGGPDSVVVRMGSKEDKVQHADSNGVSKSSLFPWTRKDRSGKRGGTPASTFTCFPQLPTELQLAVLRACLTSKSPVIEDAPHLVGINIAILRVNKFFHFEGTRIYQTQNHFLPRRPIYLVADITWVGIEGRARVISVDEGRKLADRHGCVHFESSSRKLEPVQEVVDGLVRDVVARRVEQGLEDALSGSTPRGKSLRKSVAQKVSRLFD</sequence>
<dbReference type="InterPro" id="IPR027417">
    <property type="entry name" value="P-loop_NTPase"/>
</dbReference>
<evidence type="ECO:0000313" key="7">
    <source>
        <dbReference type="Proteomes" id="UP000054771"/>
    </source>
</evidence>
<protein>
    <recommendedName>
        <fullName evidence="2">small monomeric GTPase</fullName>
        <ecNumber evidence="2">3.6.5.2</ecNumber>
    </recommendedName>
</protein>
<feature type="compositionally biased region" description="Basic and acidic residues" evidence="5">
    <location>
        <begin position="123"/>
        <end position="136"/>
    </location>
</feature>
<reference evidence="7" key="1">
    <citation type="journal article" date="2016" name="Genome Announc.">
        <title>Draft genome sequences of fungus Aspergillus calidoustus.</title>
        <authorList>
            <person name="Horn F."/>
            <person name="Linde J."/>
            <person name="Mattern D.J."/>
            <person name="Walther G."/>
            <person name="Guthke R."/>
            <person name="Scherlach K."/>
            <person name="Martin K."/>
            <person name="Brakhage A.A."/>
            <person name="Petzke L."/>
            <person name="Valiante V."/>
        </authorList>
    </citation>
    <scope>NUCLEOTIDE SEQUENCE [LARGE SCALE GENOMIC DNA]</scope>
    <source>
        <strain evidence="7">SF006504</strain>
    </source>
</reference>
<dbReference type="OrthoDB" id="4500237at2759"/>
<dbReference type="InterPro" id="IPR051065">
    <property type="entry name" value="Ras-related_GTPase"/>
</dbReference>
<dbReference type="GO" id="GO:0005525">
    <property type="term" value="F:GTP binding"/>
    <property type="evidence" value="ECO:0007669"/>
    <property type="project" value="InterPro"/>
</dbReference>
<dbReference type="GO" id="GO:0003925">
    <property type="term" value="F:G protein activity"/>
    <property type="evidence" value="ECO:0007669"/>
    <property type="project" value="UniProtKB-EC"/>
</dbReference>
<dbReference type="AlphaFoldDB" id="A0A0U5GQX9"/>
<feature type="region of interest" description="Disordered" evidence="5">
    <location>
        <begin position="123"/>
        <end position="187"/>
    </location>
</feature>
<dbReference type="PROSITE" id="PS51421">
    <property type="entry name" value="RAS"/>
    <property type="match status" value="1"/>
</dbReference>